<dbReference type="GO" id="GO:0016740">
    <property type="term" value="F:transferase activity"/>
    <property type="evidence" value="ECO:0007669"/>
    <property type="project" value="UniProtKB-KW"/>
</dbReference>
<feature type="domain" description="Carbamoyltransferase C-terminal" evidence="3">
    <location>
        <begin position="411"/>
        <end position="582"/>
    </location>
</feature>
<dbReference type="EC" id="2.1.3.-" evidence="4"/>
<comment type="caution">
    <text evidence="4">The sequence shown here is derived from an EMBL/GenBank/DDBJ whole genome shotgun (WGS) entry which is preliminary data.</text>
</comment>
<organism evidence="4 5">
    <name type="scientific">Photorhabdus aegyptia</name>
    <dbReference type="NCBI Taxonomy" id="2805098"/>
    <lineage>
        <taxon>Bacteria</taxon>
        <taxon>Pseudomonadati</taxon>
        <taxon>Pseudomonadota</taxon>
        <taxon>Gammaproteobacteria</taxon>
        <taxon>Enterobacterales</taxon>
        <taxon>Morganellaceae</taxon>
        <taxon>Photorhabdus</taxon>
    </lineage>
</organism>
<feature type="domain" description="Carbamoyltransferase" evidence="2">
    <location>
        <begin position="35"/>
        <end position="355"/>
    </location>
</feature>
<reference evidence="4 5" key="1">
    <citation type="submission" date="2014-03" db="EMBL/GenBank/DDBJ databases">
        <title>Draft Genome of Photorhabdus luminescens BA1, an Egyptian Isolate.</title>
        <authorList>
            <person name="Ghazal S."/>
            <person name="Hurst S.G.IV."/>
            <person name="Morris K."/>
            <person name="Thomas K."/>
            <person name="Tisa L.S."/>
        </authorList>
    </citation>
    <scope>NUCLEOTIDE SEQUENCE [LARGE SCALE GENOMIC DNA]</scope>
    <source>
        <strain evidence="4 5">BA1</strain>
    </source>
</reference>
<dbReference type="PATRIC" id="fig|1393736.3.peg.2210"/>
<sequence length="583" mass="64778">MIILGISGLPNSQHFMRENYPGVGKLDERICQGVDSAACVMVNGKIVAAAAEERFTGEKGTGRFPANAINYCLAEAGLTQDDIQVIAHGFNYDKYRRFFMSNQKMFEEAFSGKTVINALASEGWQNIESRFQGVDHHLAHAASAFYPSGFPSALCVISDGMGEIESLSVYLAKDQQFQKLYSQPISSSLGIFYSICTRFLGFVFNSDEYKVMGLAAYGNPERYRDIFNKLAQFDAESGTIQINWLPQAFDNSEYGFPGAIAQLSDMFGLTTRNEDDPLLDVHQDFAAGLQEKFTLLLKQLVTYWLRKTGETSLCLAGGSFLNCKANQALCQLDGVENVFVQPASGDDGSALGAALFVAGGYHNGADPYFSPYLGPRFSTDEVRNVLFRHGGNAGMKWRYLGLNDDYFASAAQDIAEDKIIAWFHDRMEFGPRALGNRSILALPAGEKIKDRINSTVKFREAFRPFAPAILDEDCDTIFETRNLTPTRYMLCTAKVKPEMMKPVSGIVHADGTARIQLVERTINTTFWRLLKEVQKITGYGCLVNTSFNVRGQPLIMSPEVAVETFLKTSLDKLYIEGFVVWKE</sequence>
<evidence type="ECO:0000256" key="1">
    <source>
        <dbReference type="ARBA" id="ARBA00006129"/>
    </source>
</evidence>
<dbReference type="PANTHER" id="PTHR34847:SF1">
    <property type="entry name" value="NODULATION PROTEIN U"/>
    <property type="match status" value="1"/>
</dbReference>
<dbReference type="SUPFAM" id="SSF53067">
    <property type="entry name" value="Actin-like ATPase domain"/>
    <property type="match status" value="1"/>
</dbReference>
<name>A0A022PGN3_9GAMM</name>
<proteinExistence type="inferred from homology"/>
<comment type="similarity">
    <text evidence="1">Belongs to the NodU/CmcH family.</text>
</comment>
<dbReference type="InterPro" id="IPR051338">
    <property type="entry name" value="NodU/CmcH_Carbamoyltrnsfr"/>
</dbReference>
<dbReference type="Gene3D" id="3.30.420.40">
    <property type="match status" value="2"/>
</dbReference>
<dbReference type="InterPro" id="IPR031730">
    <property type="entry name" value="Carbam_trans_C"/>
</dbReference>
<dbReference type="Proteomes" id="UP000023464">
    <property type="component" value="Unassembled WGS sequence"/>
</dbReference>
<evidence type="ECO:0000259" key="2">
    <source>
        <dbReference type="Pfam" id="PF02543"/>
    </source>
</evidence>
<dbReference type="InterPro" id="IPR043129">
    <property type="entry name" value="ATPase_NBD"/>
</dbReference>
<gene>
    <name evidence="4" type="ORF">BA1DRAFT_02170</name>
</gene>
<dbReference type="Pfam" id="PF02543">
    <property type="entry name" value="Carbam_trans_N"/>
    <property type="match status" value="1"/>
</dbReference>
<dbReference type="InterPro" id="IPR003696">
    <property type="entry name" value="Carbtransf_dom"/>
</dbReference>
<dbReference type="EMBL" id="JFGV01000028">
    <property type="protein sequence ID" value="EYU15292.1"/>
    <property type="molecule type" value="Genomic_DNA"/>
</dbReference>
<dbReference type="AlphaFoldDB" id="A0A022PGN3"/>
<evidence type="ECO:0000259" key="3">
    <source>
        <dbReference type="Pfam" id="PF16861"/>
    </source>
</evidence>
<keyword evidence="4" id="KW-0808">Transferase</keyword>
<dbReference type="Gene3D" id="3.90.870.20">
    <property type="entry name" value="Carbamoyltransferase, C-terminal domain"/>
    <property type="match status" value="1"/>
</dbReference>
<evidence type="ECO:0000313" key="5">
    <source>
        <dbReference type="Proteomes" id="UP000023464"/>
    </source>
</evidence>
<dbReference type="RefSeq" id="WP_036778651.1">
    <property type="nucleotide sequence ID" value="NZ_CAWLTM010000087.1"/>
</dbReference>
<evidence type="ECO:0000313" key="4">
    <source>
        <dbReference type="EMBL" id="EYU15292.1"/>
    </source>
</evidence>
<protein>
    <submittedName>
        <fullName evidence="4">Putative carbamoyl transferase, NodU family</fullName>
        <ecNumber evidence="4">2.1.3.-</ecNumber>
    </submittedName>
</protein>
<accession>A0A022PGN3</accession>
<dbReference type="Pfam" id="PF16861">
    <property type="entry name" value="Carbam_trans_C"/>
    <property type="match status" value="1"/>
</dbReference>
<dbReference type="InterPro" id="IPR038152">
    <property type="entry name" value="Carbam_trans_C_sf"/>
</dbReference>
<dbReference type="PANTHER" id="PTHR34847">
    <property type="entry name" value="NODULATION PROTEIN U"/>
    <property type="match status" value="1"/>
</dbReference>
<keyword evidence="5" id="KW-1185">Reference proteome</keyword>